<protein>
    <submittedName>
        <fullName evidence="6">Type II toxin-antitoxin system VapC family toxin</fullName>
    </submittedName>
</protein>
<dbReference type="EMBL" id="BAAANJ010000001">
    <property type="protein sequence ID" value="GAA1797005.1"/>
    <property type="molecule type" value="Genomic_DNA"/>
</dbReference>
<gene>
    <name evidence="6" type="ORF">GCM10009749_00600</name>
</gene>
<sequence length="136" mass="14549">MLVYVDSSGLIKRAVREAESIRFINSMQAALAAGHEFVSSTLAWIEVSRAMRNRLDSESPAEIAALTEVALSGVGEIPITAQVASIARRIGPPMLRTLDAIHLASATIFDVDEVWAYDRRLIDAADGLGLVTASPA</sequence>
<dbReference type="Gene3D" id="3.40.50.1010">
    <property type="entry name" value="5'-nuclease"/>
    <property type="match status" value="1"/>
</dbReference>
<keyword evidence="7" id="KW-1185">Reference proteome</keyword>
<evidence type="ECO:0000313" key="7">
    <source>
        <dbReference type="Proteomes" id="UP001500002"/>
    </source>
</evidence>
<evidence type="ECO:0000256" key="4">
    <source>
        <dbReference type="ARBA" id="ARBA00022842"/>
    </source>
</evidence>
<accession>A0ABN2LR46</accession>
<evidence type="ECO:0000313" key="6">
    <source>
        <dbReference type="EMBL" id="GAA1797005.1"/>
    </source>
</evidence>
<proteinExistence type="predicted"/>
<evidence type="ECO:0000256" key="3">
    <source>
        <dbReference type="ARBA" id="ARBA00022801"/>
    </source>
</evidence>
<organism evidence="6 7">
    <name type="scientific">Agromyces neolithicus</name>
    <dbReference type="NCBI Taxonomy" id="269420"/>
    <lineage>
        <taxon>Bacteria</taxon>
        <taxon>Bacillati</taxon>
        <taxon>Actinomycetota</taxon>
        <taxon>Actinomycetes</taxon>
        <taxon>Micrococcales</taxon>
        <taxon>Microbacteriaceae</taxon>
        <taxon>Agromyces</taxon>
    </lineage>
</organism>
<dbReference type="InterPro" id="IPR029060">
    <property type="entry name" value="PIN-like_dom_sf"/>
</dbReference>
<reference evidence="6 7" key="1">
    <citation type="journal article" date="2019" name="Int. J. Syst. Evol. Microbiol.">
        <title>The Global Catalogue of Microorganisms (GCM) 10K type strain sequencing project: providing services to taxonomists for standard genome sequencing and annotation.</title>
        <authorList>
            <consortium name="The Broad Institute Genomics Platform"/>
            <consortium name="The Broad Institute Genome Sequencing Center for Infectious Disease"/>
            <person name="Wu L."/>
            <person name="Ma J."/>
        </authorList>
    </citation>
    <scope>NUCLEOTIDE SEQUENCE [LARGE SCALE GENOMIC DNA]</scope>
    <source>
        <strain evidence="6 7">JCM 14322</strain>
    </source>
</reference>
<dbReference type="Pfam" id="PF01850">
    <property type="entry name" value="PIN"/>
    <property type="match status" value="1"/>
</dbReference>
<name>A0ABN2LR46_9MICO</name>
<dbReference type="Proteomes" id="UP001500002">
    <property type="component" value="Unassembled WGS sequence"/>
</dbReference>
<keyword evidence="4" id="KW-0460">Magnesium</keyword>
<feature type="domain" description="PIN" evidence="5">
    <location>
        <begin position="3"/>
        <end position="125"/>
    </location>
</feature>
<keyword evidence="2" id="KW-0479">Metal-binding</keyword>
<evidence type="ECO:0000259" key="5">
    <source>
        <dbReference type="Pfam" id="PF01850"/>
    </source>
</evidence>
<evidence type="ECO:0000256" key="1">
    <source>
        <dbReference type="ARBA" id="ARBA00022722"/>
    </source>
</evidence>
<comment type="caution">
    <text evidence="6">The sequence shown here is derived from an EMBL/GenBank/DDBJ whole genome shotgun (WGS) entry which is preliminary data.</text>
</comment>
<dbReference type="RefSeq" id="WP_344292242.1">
    <property type="nucleotide sequence ID" value="NZ_BAAANJ010000001.1"/>
</dbReference>
<keyword evidence="3" id="KW-0378">Hydrolase</keyword>
<dbReference type="InterPro" id="IPR002716">
    <property type="entry name" value="PIN_dom"/>
</dbReference>
<keyword evidence="1" id="KW-0540">Nuclease</keyword>
<evidence type="ECO:0000256" key="2">
    <source>
        <dbReference type="ARBA" id="ARBA00022723"/>
    </source>
</evidence>
<dbReference type="CDD" id="cd09874">
    <property type="entry name" value="PIN_MT3492-like"/>
    <property type="match status" value="1"/>
</dbReference>
<dbReference type="SUPFAM" id="SSF88723">
    <property type="entry name" value="PIN domain-like"/>
    <property type="match status" value="1"/>
</dbReference>